<dbReference type="Proteomes" id="UP000515861">
    <property type="component" value="Chromosome"/>
</dbReference>
<dbReference type="GO" id="GO:0004177">
    <property type="term" value="F:aminopeptidase activity"/>
    <property type="evidence" value="ECO:0007669"/>
    <property type="project" value="UniProtKB-KW"/>
</dbReference>
<feature type="transmembrane region" description="Helical" evidence="1">
    <location>
        <begin position="477"/>
        <end position="498"/>
    </location>
</feature>
<dbReference type="AlphaFoldDB" id="A0A7G9L1K9"/>
<feature type="transmembrane region" description="Helical" evidence="1">
    <location>
        <begin position="100"/>
        <end position="125"/>
    </location>
</feature>
<feature type="transmembrane region" description="Helical" evidence="1">
    <location>
        <begin position="365"/>
        <end position="386"/>
    </location>
</feature>
<keyword evidence="1" id="KW-1133">Transmembrane helix</keyword>
<feature type="transmembrane region" description="Helical" evidence="1">
    <location>
        <begin position="175"/>
        <end position="195"/>
    </location>
</feature>
<evidence type="ECO:0000313" key="3">
    <source>
        <dbReference type="Proteomes" id="UP000515861"/>
    </source>
</evidence>
<dbReference type="PANTHER" id="PTHR43471">
    <property type="entry name" value="ABC TRANSPORTER PERMEASE"/>
    <property type="match status" value="1"/>
</dbReference>
<feature type="transmembrane region" description="Helical" evidence="1">
    <location>
        <begin position="145"/>
        <end position="168"/>
    </location>
</feature>
<evidence type="ECO:0000256" key="1">
    <source>
        <dbReference type="SAM" id="Phobius"/>
    </source>
</evidence>
<dbReference type="KEGG" id="ssau:H8M03_10935"/>
<protein>
    <submittedName>
        <fullName evidence="2">Aminopeptidase</fullName>
    </submittedName>
</protein>
<name>A0A7G9L1K9_9SPHN</name>
<dbReference type="Gene3D" id="1.10.390.10">
    <property type="entry name" value="Neutral Protease Domain 2"/>
    <property type="match status" value="1"/>
</dbReference>
<feature type="transmembrane region" description="Helical" evidence="1">
    <location>
        <begin position="244"/>
        <end position="262"/>
    </location>
</feature>
<evidence type="ECO:0000313" key="2">
    <source>
        <dbReference type="EMBL" id="QNM82508.1"/>
    </source>
</evidence>
<dbReference type="InterPro" id="IPR027268">
    <property type="entry name" value="Peptidase_M4/M1_CTD_sf"/>
</dbReference>
<dbReference type="RefSeq" id="WP_187479463.1">
    <property type="nucleotide sequence ID" value="NZ_CP060697.1"/>
</dbReference>
<feature type="transmembrane region" description="Helical" evidence="1">
    <location>
        <begin position="569"/>
        <end position="591"/>
    </location>
</feature>
<keyword evidence="2" id="KW-0645">Protease</keyword>
<proteinExistence type="predicted"/>
<dbReference type="SUPFAM" id="SSF55486">
    <property type="entry name" value="Metalloproteases ('zincins'), catalytic domain"/>
    <property type="match status" value="1"/>
</dbReference>
<reference evidence="2 3" key="1">
    <citation type="submission" date="2020-08" db="EMBL/GenBank/DDBJ databases">
        <title>Sphingomonas sp. sand1-3 16S ribosomal RNA gene Genome sequencing and assembly.</title>
        <authorList>
            <person name="Kang M."/>
        </authorList>
    </citation>
    <scope>NUCLEOTIDE SEQUENCE [LARGE SCALE GENOMIC DNA]</scope>
    <source>
        <strain evidence="3">sand1-3</strain>
    </source>
</reference>
<feature type="transmembrane region" description="Helical" evidence="1">
    <location>
        <begin position="531"/>
        <end position="548"/>
    </location>
</feature>
<keyword evidence="1" id="KW-0472">Membrane</keyword>
<accession>A0A7G9L1K9</accession>
<dbReference type="EMBL" id="CP060697">
    <property type="protein sequence ID" value="QNM82508.1"/>
    <property type="molecule type" value="Genomic_DNA"/>
</dbReference>
<keyword evidence="2" id="KW-0378">Hydrolase</keyword>
<keyword evidence="3" id="KW-1185">Reference proteome</keyword>
<feature type="transmembrane region" description="Helical" evidence="1">
    <location>
        <begin position="17"/>
        <end position="35"/>
    </location>
</feature>
<gene>
    <name evidence="2" type="ORF">H8M03_10935</name>
</gene>
<organism evidence="2 3">
    <name type="scientific">Sphingomonas sabuli</name>
    <dbReference type="NCBI Taxonomy" id="2764186"/>
    <lineage>
        <taxon>Bacteria</taxon>
        <taxon>Pseudomonadati</taxon>
        <taxon>Pseudomonadota</taxon>
        <taxon>Alphaproteobacteria</taxon>
        <taxon>Sphingomonadales</taxon>
        <taxon>Sphingomonadaceae</taxon>
        <taxon>Sphingomonas</taxon>
    </lineage>
</organism>
<keyword evidence="2" id="KW-0031">Aminopeptidase</keyword>
<feature type="transmembrane region" description="Helical" evidence="1">
    <location>
        <begin position="55"/>
        <end position="79"/>
    </location>
</feature>
<keyword evidence="1" id="KW-0812">Transmembrane</keyword>
<feature type="transmembrane region" description="Helical" evidence="1">
    <location>
        <begin position="322"/>
        <end position="345"/>
    </location>
</feature>
<feature type="transmembrane region" description="Helical" evidence="1">
    <location>
        <begin position="447"/>
        <end position="468"/>
    </location>
</feature>
<sequence>MLLGITRFEIRYQLKNPVFWVAVALFFLIGFGISASENLSLGSPGAVHENAPYTIAITTTVLTIFYLFVVTAFVANAIVRDDTSGFAPIVRATSVTKTQIVIGRFLGGVTVAWLGYLAVPLGIAVGSMMPWVDPETVGPQKLSYYTWNFLVFAIPNIFLTSAILFALATTLRSMMASYIGAVLLVMGYLVTTSLVGQKIEYREAFARWEPLGNGALREATRYWTQAEMNSRLVDLGGILLFNRIYAIVLGLLFLALTVWRFSMAERAPSKRKLRRLEKREARTARLSQVPPALGGGTVIARDQESSRWTQLMTRMRVEIRQVLTSPGLIVLMLFGIGNTAAALWLGKSSYGTSDYPTLSATISTVRSGMGAILVMVAVFYGGELVWRERERKLNEILDSTPVPAWVMTVPKIAAIFVVLLAINVAGMVTGLFYQAVMGARSLGLGDYVAWFIIPAAIDGLLIAVLAVFAQVLSPNKYVGWAIMFIWFVGTIFLSNMGYSNPLYNYGTTPAVPLSDFNGAAGFWKGAAVMQLYWALFALILTIVAHLLWPRGTDLSLRVRARRMRRNIAGVPALLLAGAAAAMMATGAYAYYNIKVLNRYQTSDEAEKFAADYERKYLKYEKMPQPTVTDVKLAVDLYPGERRMVVDGLYRLTNRTGAPLRDVHVRKLVPDVEFTSLELAGARLVSDDDEFGYRIYRFDTPLAPGATTELKFRSQLWNRGFKATSPDTAIVENGTFINNAAFAPVIGMSQQNLLSDRTQRRRQGLPAELRPAKLEDMSATGRNYVGADWVNSDITVTTDAGQTPIAPGNRVSDTVKGKRRTARFVSPAPILNFFSIQSADYKVAREVHNGIELSVFYIAGHDWNVPKMLRAMGAALDYYRANFGPYQFDYARIIEFPGYASFAQAFAGTMPYSETIGFNANTNDPEKIDFTTYVVAHEIAHQYWAHQVIGANMQGGTVTSETLAQYSALMVMKRLYGPDKIRRFLKYELDLYLAGRKGEAVEELPLYRVENQGYVHYRKGAVAMYLLQERLGEAAVNRALARFNARFRFKGAPYLRSTDLIAEFRKEARTPEQQQLITDLFEKITLFDFKVQDATTRKTGNVWTTTLTVAADKYYADGKGDERKARLAEPVEIGLFTKRPGLGEFSRSDVIAMAREPVRSGTQKIVVTSARKPEFAGIDPYNFYIDRNGDDNVKDVTAN</sequence>
<feature type="transmembrane region" description="Helical" evidence="1">
    <location>
        <begin position="412"/>
        <end position="435"/>
    </location>
</feature>